<dbReference type="Proteomes" id="UP000276133">
    <property type="component" value="Unassembled WGS sequence"/>
</dbReference>
<accession>A0A3M7QHP8</accession>
<keyword evidence="8" id="KW-1185">Reference proteome</keyword>
<keyword evidence="4 6" id="KW-1133">Transmembrane helix</keyword>
<gene>
    <name evidence="7" type="ORF">BpHYR1_033920</name>
</gene>
<feature type="transmembrane region" description="Helical" evidence="6">
    <location>
        <begin position="57"/>
        <end position="77"/>
    </location>
</feature>
<evidence type="ECO:0000256" key="3">
    <source>
        <dbReference type="ARBA" id="ARBA00022692"/>
    </source>
</evidence>
<dbReference type="InterPro" id="IPR008952">
    <property type="entry name" value="Tetraspanin_EC2_sf"/>
</dbReference>
<keyword evidence="3 6" id="KW-0812">Transmembrane</keyword>
<evidence type="ECO:0000256" key="4">
    <source>
        <dbReference type="ARBA" id="ARBA00022989"/>
    </source>
</evidence>
<dbReference type="Pfam" id="PF00335">
    <property type="entry name" value="Tetraspanin"/>
    <property type="match status" value="1"/>
</dbReference>
<dbReference type="EMBL" id="REGN01006179">
    <property type="protein sequence ID" value="RNA10495.1"/>
    <property type="molecule type" value="Genomic_DNA"/>
</dbReference>
<comment type="similarity">
    <text evidence="2 6">Belongs to the tetraspanin (TM4SF) family.</text>
</comment>
<dbReference type="PANTHER" id="PTHR19282">
    <property type="entry name" value="TETRASPANIN"/>
    <property type="match status" value="1"/>
</dbReference>
<dbReference type="PANTHER" id="PTHR19282:SF477">
    <property type="entry name" value="TETRASPANIN"/>
    <property type="match status" value="1"/>
</dbReference>
<dbReference type="SUPFAM" id="SSF48652">
    <property type="entry name" value="Tetraspanin"/>
    <property type="match status" value="1"/>
</dbReference>
<reference evidence="7 8" key="1">
    <citation type="journal article" date="2018" name="Sci. Rep.">
        <title>Genomic signatures of local adaptation to the degree of environmental predictability in rotifers.</title>
        <authorList>
            <person name="Franch-Gras L."/>
            <person name="Hahn C."/>
            <person name="Garcia-Roger E.M."/>
            <person name="Carmona M.J."/>
            <person name="Serra M."/>
            <person name="Gomez A."/>
        </authorList>
    </citation>
    <scope>NUCLEOTIDE SEQUENCE [LARGE SCALE GENOMIC DNA]</scope>
    <source>
        <strain evidence="7">HYR1</strain>
    </source>
</reference>
<evidence type="ECO:0000256" key="2">
    <source>
        <dbReference type="ARBA" id="ARBA00006840"/>
    </source>
</evidence>
<dbReference type="STRING" id="10195.A0A3M7QHP8"/>
<evidence type="ECO:0000256" key="6">
    <source>
        <dbReference type="RuleBase" id="RU361218"/>
    </source>
</evidence>
<evidence type="ECO:0000313" key="7">
    <source>
        <dbReference type="EMBL" id="RNA10495.1"/>
    </source>
</evidence>
<dbReference type="Gene3D" id="1.10.1450.10">
    <property type="entry name" value="Tetraspanin"/>
    <property type="match status" value="1"/>
</dbReference>
<dbReference type="PIRSF" id="PIRSF002419">
    <property type="entry name" value="Tetraspanin"/>
    <property type="match status" value="1"/>
</dbReference>
<name>A0A3M7QHP8_BRAPC</name>
<comment type="caution">
    <text evidence="7">The sequence shown here is derived from an EMBL/GenBank/DDBJ whole genome shotgun (WGS) entry which is preliminary data.</text>
</comment>
<dbReference type="GO" id="GO:0005886">
    <property type="term" value="C:plasma membrane"/>
    <property type="evidence" value="ECO:0007669"/>
    <property type="project" value="TreeGrafter"/>
</dbReference>
<keyword evidence="5 6" id="KW-0472">Membrane</keyword>
<dbReference type="OrthoDB" id="9993879at2759"/>
<feature type="transmembrane region" description="Helical" evidence="6">
    <location>
        <begin position="12"/>
        <end position="37"/>
    </location>
</feature>
<evidence type="ECO:0000256" key="5">
    <source>
        <dbReference type="ARBA" id="ARBA00023136"/>
    </source>
</evidence>
<evidence type="ECO:0000256" key="1">
    <source>
        <dbReference type="ARBA" id="ARBA00004141"/>
    </source>
</evidence>
<dbReference type="InterPro" id="IPR018499">
    <property type="entry name" value="Tetraspanin/Peripherin"/>
</dbReference>
<feature type="transmembrane region" description="Helical" evidence="6">
    <location>
        <begin position="221"/>
        <end position="243"/>
    </location>
</feature>
<protein>
    <recommendedName>
        <fullName evidence="6">Tetraspanin</fullName>
    </recommendedName>
</protein>
<sequence>MKVPKKVKILKIALKSINICLALSGLLAMAVALSYLYTFTFTQYEFSLLMSVKLFSSILALSGLTALVLGSLGIGIITESRRLFSILFTVFMILLQLLSMVAGIGGIMAQETIQNVIQQGIRQEFLAYANLSLKMDWLHQEYQCCGLNSMHDWQNSSELDAWRRQNHISGYLFDVPDSCCIQVEATCGKRYMKEKGAIYTRGCIEPYTNSIRQIYLNLSKFFLLFTLIIYTLIFFLMIVIKYFKNSYTLIKRV</sequence>
<organism evidence="7 8">
    <name type="scientific">Brachionus plicatilis</name>
    <name type="common">Marine rotifer</name>
    <name type="synonym">Brachionus muelleri</name>
    <dbReference type="NCBI Taxonomy" id="10195"/>
    <lineage>
        <taxon>Eukaryota</taxon>
        <taxon>Metazoa</taxon>
        <taxon>Spiralia</taxon>
        <taxon>Gnathifera</taxon>
        <taxon>Rotifera</taxon>
        <taxon>Eurotatoria</taxon>
        <taxon>Monogononta</taxon>
        <taxon>Pseudotrocha</taxon>
        <taxon>Ploima</taxon>
        <taxon>Brachionidae</taxon>
        <taxon>Brachionus</taxon>
    </lineage>
</organism>
<dbReference type="AlphaFoldDB" id="A0A3M7QHP8"/>
<evidence type="ECO:0000313" key="8">
    <source>
        <dbReference type="Proteomes" id="UP000276133"/>
    </source>
</evidence>
<dbReference type="CDD" id="cd03127">
    <property type="entry name" value="tetraspanin_LEL"/>
    <property type="match status" value="1"/>
</dbReference>
<comment type="subcellular location">
    <subcellularLocation>
        <location evidence="1 6">Membrane</location>
        <topology evidence="1 6">Multi-pass membrane protein</topology>
    </subcellularLocation>
</comment>
<proteinExistence type="inferred from homology"/>
<feature type="transmembrane region" description="Helical" evidence="6">
    <location>
        <begin position="84"/>
        <end position="109"/>
    </location>
</feature>
<dbReference type="InterPro" id="IPR000301">
    <property type="entry name" value="Tetraspanin_animals"/>
</dbReference>